<feature type="region of interest" description="Disordered" evidence="6">
    <location>
        <begin position="315"/>
        <end position="419"/>
    </location>
</feature>
<evidence type="ECO:0000259" key="8">
    <source>
        <dbReference type="Pfam" id="PF20684"/>
    </source>
</evidence>
<feature type="transmembrane region" description="Helical" evidence="7">
    <location>
        <begin position="20"/>
        <end position="42"/>
    </location>
</feature>
<keyword evidence="10" id="KW-1185">Reference proteome</keyword>
<proteinExistence type="inferred from homology"/>
<evidence type="ECO:0000256" key="1">
    <source>
        <dbReference type="ARBA" id="ARBA00004141"/>
    </source>
</evidence>
<dbReference type="GO" id="GO:0016020">
    <property type="term" value="C:membrane"/>
    <property type="evidence" value="ECO:0007669"/>
    <property type="project" value="UniProtKB-SubCell"/>
</dbReference>
<comment type="subcellular location">
    <subcellularLocation>
        <location evidence="1">Membrane</location>
        <topology evidence="1">Multi-pass membrane protein</topology>
    </subcellularLocation>
</comment>
<keyword evidence="4 7" id="KW-0472">Membrane</keyword>
<gene>
    <name evidence="9" type="ORF">TRUGW13939_03336</name>
</gene>
<dbReference type="PANTHER" id="PTHR33048">
    <property type="entry name" value="PTH11-LIKE INTEGRAL MEMBRANE PROTEIN (AFU_ORTHOLOGUE AFUA_5G11245)"/>
    <property type="match status" value="1"/>
</dbReference>
<evidence type="ECO:0000256" key="5">
    <source>
        <dbReference type="ARBA" id="ARBA00038359"/>
    </source>
</evidence>
<name>A0A7H8QS11_TALRU</name>
<dbReference type="InterPro" id="IPR049326">
    <property type="entry name" value="Rhodopsin_dom_fungi"/>
</dbReference>
<accession>A0A7H8QS11</accession>
<keyword evidence="3 7" id="KW-1133">Transmembrane helix</keyword>
<evidence type="ECO:0000256" key="3">
    <source>
        <dbReference type="ARBA" id="ARBA00022989"/>
    </source>
</evidence>
<feature type="transmembrane region" description="Helical" evidence="7">
    <location>
        <begin position="216"/>
        <end position="235"/>
    </location>
</feature>
<feature type="domain" description="Rhodopsin" evidence="8">
    <location>
        <begin position="38"/>
        <end position="281"/>
    </location>
</feature>
<reference evidence="10" key="1">
    <citation type="submission" date="2020-06" db="EMBL/GenBank/DDBJ databases">
        <title>A chromosome-scale genome assembly of Talaromyces rugulosus W13939.</title>
        <authorList>
            <person name="Wang B."/>
            <person name="Guo L."/>
            <person name="Ye K."/>
            <person name="Wang L."/>
        </authorList>
    </citation>
    <scope>NUCLEOTIDE SEQUENCE [LARGE SCALE GENOMIC DNA]</scope>
    <source>
        <strain evidence="10">W13939</strain>
    </source>
</reference>
<dbReference type="Proteomes" id="UP000509510">
    <property type="component" value="Chromosome II"/>
</dbReference>
<evidence type="ECO:0000313" key="10">
    <source>
        <dbReference type="Proteomes" id="UP000509510"/>
    </source>
</evidence>
<feature type="transmembrane region" description="Helical" evidence="7">
    <location>
        <begin position="134"/>
        <end position="156"/>
    </location>
</feature>
<dbReference type="OrthoDB" id="5429740at2759"/>
<dbReference type="KEGG" id="trg:TRUGW13939_03336"/>
<dbReference type="PANTHER" id="PTHR33048:SF47">
    <property type="entry name" value="INTEGRAL MEMBRANE PROTEIN-RELATED"/>
    <property type="match status" value="1"/>
</dbReference>
<evidence type="ECO:0000256" key="6">
    <source>
        <dbReference type="SAM" id="MobiDB-lite"/>
    </source>
</evidence>
<sequence length="552" mass="61675">MQDDTQQNQSLNDLNEAQAGSLACTWTLFGVTTIIVILRFIAQIRVLRKASVDDILIIIAWSLQAASAILCTIAISWGLGRHPSEFRNTATYMNALKYEMYAATTSTLCAMLARISFAVFISYYALHASKIRHIFIYSLIVLQLVINIIPVALSWVRCTPLLSHPQARINSELCYIAPHVVGWHYAQGAVNAVSDLCLSLLSLIVVFRLRFRGCKIVSMGLLLAFSLLAAVASIVRTVEVKYSRKSGEDFIYRISTWNYWYSVENAVLIICSSVPKIKELVLMFHKNRKNSRNSNMPTEDRGLTMEYSIGFRSLHSRNNSESKGKSSLRAPSIPGTHYEADSISRQGGSRSSIQLLPSPPKTANHGRCQHPRQHRRNLSDSISFKSFPSPTHKNYSNTKQSSSKRPLSRPASCNDFTSPQLTSRTVISVGERPQIPISLSLPASGRTSGEERRRGDISPRSLLFPFTATETCDSPTGYDNPFCILKTDNFTVEYEDTNEESHQNPSQDVSLGWTTMRNENSRVVGDLYNESDADGLQLQDIGSILRHSQDHV</sequence>
<organism evidence="9 10">
    <name type="scientific">Talaromyces rugulosus</name>
    <name type="common">Penicillium rugulosum</name>
    <dbReference type="NCBI Taxonomy" id="121627"/>
    <lineage>
        <taxon>Eukaryota</taxon>
        <taxon>Fungi</taxon>
        <taxon>Dikarya</taxon>
        <taxon>Ascomycota</taxon>
        <taxon>Pezizomycotina</taxon>
        <taxon>Eurotiomycetes</taxon>
        <taxon>Eurotiomycetidae</taxon>
        <taxon>Eurotiales</taxon>
        <taxon>Trichocomaceae</taxon>
        <taxon>Talaromyces</taxon>
        <taxon>Talaromyces sect. Islandici</taxon>
    </lineage>
</organism>
<dbReference type="Pfam" id="PF20684">
    <property type="entry name" value="Fung_rhodopsin"/>
    <property type="match status" value="1"/>
</dbReference>
<feature type="compositionally biased region" description="Basic residues" evidence="6">
    <location>
        <begin position="367"/>
        <end position="376"/>
    </location>
</feature>
<feature type="transmembrane region" description="Helical" evidence="7">
    <location>
        <begin position="100"/>
        <end position="122"/>
    </location>
</feature>
<dbReference type="GeneID" id="55990841"/>
<keyword evidence="2 7" id="KW-0812">Transmembrane</keyword>
<feature type="transmembrane region" description="Helical" evidence="7">
    <location>
        <begin position="54"/>
        <end position="80"/>
    </location>
</feature>
<feature type="compositionally biased region" description="Polar residues" evidence="6">
    <location>
        <begin position="379"/>
        <end position="405"/>
    </location>
</feature>
<evidence type="ECO:0000256" key="7">
    <source>
        <dbReference type="SAM" id="Phobius"/>
    </source>
</evidence>
<comment type="similarity">
    <text evidence="5">Belongs to the SAT4 family.</text>
</comment>
<dbReference type="InterPro" id="IPR052337">
    <property type="entry name" value="SAT4-like"/>
</dbReference>
<dbReference type="AlphaFoldDB" id="A0A7H8QS11"/>
<dbReference type="EMBL" id="CP055899">
    <property type="protein sequence ID" value="QKX56235.1"/>
    <property type="molecule type" value="Genomic_DNA"/>
</dbReference>
<feature type="compositionally biased region" description="Low complexity" evidence="6">
    <location>
        <begin position="343"/>
        <end position="354"/>
    </location>
</feature>
<evidence type="ECO:0000256" key="2">
    <source>
        <dbReference type="ARBA" id="ARBA00022692"/>
    </source>
</evidence>
<evidence type="ECO:0000256" key="4">
    <source>
        <dbReference type="ARBA" id="ARBA00023136"/>
    </source>
</evidence>
<dbReference type="RefSeq" id="XP_035342413.1">
    <property type="nucleotide sequence ID" value="XM_035486520.1"/>
</dbReference>
<evidence type="ECO:0000313" key="9">
    <source>
        <dbReference type="EMBL" id="QKX56235.1"/>
    </source>
</evidence>
<feature type="transmembrane region" description="Helical" evidence="7">
    <location>
        <begin position="188"/>
        <end position="209"/>
    </location>
</feature>
<protein>
    <recommendedName>
        <fullName evidence="8">Rhodopsin domain-containing protein</fullName>
    </recommendedName>
</protein>